<evidence type="ECO:0000259" key="8">
    <source>
        <dbReference type="Pfam" id="PF00662"/>
    </source>
</evidence>
<feature type="transmembrane region" description="Helical" evidence="6">
    <location>
        <begin position="282"/>
        <end position="303"/>
    </location>
</feature>
<evidence type="ECO:0000256" key="6">
    <source>
        <dbReference type="SAM" id="Phobius"/>
    </source>
</evidence>
<evidence type="ECO:0000256" key="2">
    <source>
        <dbReference type="ARBA" id="ARBA00022692"/>
    </source>
</evidence>
<dbReference type="Proteomes" id="UP000199758">
    <property type="component" value="Unassembled WGS sequence"/>
</dbReference>
<dbReference type="GO" id="GO:0042773">
    <property type="term" value="P:ATP synthesis coupled electron transport"/>
    <property type="evidence" value="ECO:0007669"/>
    <property type="project" value="InterPro"/>
</dbReference>
<keyword evidence="4 6" id="KW-0472">Membrane</keyword>
<dbReference type="NCBIfam" id="NF005141">
    <property type="entry name" value="PRK06590.1"/>
    <property type="match status" value="1"/>
</dbReference>
<protein>
    <submittedName>
        <fullName evidence="9">NADH-quinone oxidoreductase subunit L</fullName>
    </submittedName>
</protein>
<dbReference type="Pfam" id="PF00361">
    <property type="entry name" value="Proton_antipo_M"/>
    <property type="match status" value="1"/>
</dbReference>
<keyword evidence="2 5" id="KW-0812">Transmembrane</keyword>
<evidence type="ECO:0000256" key="4">
    <source>
        <dbReference type="ARBA" id="ARBA00023136"/>
    </source>
</evidence>
<organism evidence="9 10">
    <name type="scientific">Hydrocarboniphaga daqingensis</name>
    <dbReference type="NCBI Taxonomy" id="490188"/>
    <lineage>
        <taxon>Bacteria</taxon>
        <taxon>Pseudomonadati</taxon>
        <taxon>Pseudomonadota</taxon>
        <taxon>Gammaproteobacteria</taxon>
        <taxon>Nevskiales</taxon>
        <taxon>Nevskiaceae</taxon>
        <taxon>Hydrocarboniphaga</taxon>
    </lineage>
</organism>
<dbReference type="EMBL" id="FQWZ01000001">
    <property type="protein sequence ID" value="SHG43363.1"/>
    <property type="molecule type" value="Genomic_DNA"/>
</dbReference>
<dbReference type="AlphaFoldDB" id="A0A1M5JTQ7"/>
<keyword evidence="10" id="KW-1185">Reference proteome</keyword>
<dbReference type="InterPro" id="IPR018393">
    <property type="entry name" value="NADHpl_OxRdtase_5_subgr"/>
</dbReference>
<dbReference type="InterPro" id="IPR001750">
    <property type="entry name" value="ND/Mrp_TM"/>
</dbReference>
<comment type="subcellular location">
    <subcellularLocation>
        <location evidence="1">Endomembrane system</location>
        <topology evidence="1">Multi-pass membrane protein</topology>
    </subcellularLocation>
    <subcellularLocation>
        <location evidence="5">Membrane</location>
        <topology evidence="5">Multi-pass membrane protein</topology>
    </subcellularLocation>
</comment>
<feature type="domain" description="NADH-Ubiquinone oxidoreductase (complex I) chain 5 N-terminal" evidence="8">
    <location>
        <begin position="70"/>
        <end position="119"/>
    </location>
</feature>
<evidence type="ECO:0000259" key="7">
    <source>
        <dbReference type="Pfam" id="PF00361"/>
    </source>
</evidence>
<feature type="transmembrane region" description="Helical" evidence="6">
    <location>
        <begin position="310"/>
        <end position="328"/>
    </location>
</feature>
<evidence type="ECO:0000256" key="1">
    <source>
        <dbReference type="ARBA" id="ARBA00004127"/>
    </source>
</evidence>
<dbReference type="OrthoDB" id="9811798at2"/>
<dbReference type="GO" id="GO:0016020">
    <property type="term" value="C:membrane"/>
    <property type="evidence" value="ECO:0007669"/>
    <property type="project" value="UniProtKB-SubCell"/>
</dbReference>
<dbReference type="PANTHER" id="PTHR42829">
    <property type="entry name" value="NADH-UBIQUINONE OXIDOREDUCTASE CHAIN 5"/>
    <property type="match status" value="1"/>
</dbReference>
<dbReference type="InterPro" id="IPR003945">
    <property type="entry name" value="NU5C-like"/>
</dbReference>
<accession>A0A1M5JTQ7</accession>
<evidence type="ECO:0000256" key="5">
    <source>
        <dbReference type="RuleBase" id="RU000320"/>
    </source>
</evidence>
<evidence type="ECO:0000313" key="10">
    <source>
        <dbReference type="Proteomes" id="UP000199758"/>
    </source>
</evidence>
<feature type="transmembrane region" description="Helical" evidence="6">
    <location>
        <begin position="7"/>
        <end position="24"/>
    </location>
</feature>
<feature type="transmembrane region" description="Helical" evidence="6">
    <location>
        <begin position="30"/>
        <end position="51"/>
    </location>
</feature>
<dbReference type="STRING" id="490188.SAMN04488068_0173"/>
<gene>
    <name evidence="9" type="ORF">SAMN04488068_0173</name>
</gene>
<feature type="transmembrane region" description="Helical" evidence="6">
    <location>
        <begin position="173"/>
        <end position="192"/>
    </location>
</feature>
<name>A0A1M5JTQ7_9GAMM</name>
<dbReference type="PANTHER" id="PTHR42829:SF2">
    <property type="entry name" value="NADH-UBIQUINONE OXIDOREDUCTASE CHAIN 5"/>
    <property type="match status" value="1"/>
</dbReference>
<dbReference type="GO" id="GO:0015990">
    <property type="term" value="P:electron transport coupled proton transport"/>
    <property type="evidence" value="ECO:0007669"/>
    <property type="project" value="TreeGrafter"/>
</dbReference>
<feature type="transmembrane region" description="Helical" evidence="6">
    <location>
        <begin position="377"/>
        <end position="396"/>
    </location>
</feature>
<dbReference type="NCBIfam" id="TIGR01974">
    <property type="entry name" value="NDH_I_L"/>
    <property type="match status" value="1"/>
</dbReference>
<proteinExistence type="predicted"/>
<feature type="transmembrane region" description="Helical" evidence="6">
    <location>
        <begin position="116"/>
        <end position="135"/>
    </location>
</feature>
<dbReference type="GO" id="GO:0003954">
    <property type="term" value="F:NADH dehydrogenase activity"/>
    <property type="evidence" value="ECO:0007669"/>
    <property type="project" value="TreeGrafter"/>
</dbReference>
<feature type="domain" description="NADH:quinone oxidoreductase/Mrp antiporter transmembrane" evidence="7">
    <location>
        <begin position="137"/>
        <end position="427"/>
    </location>
</feature>
<keyword evidence="3 6" id="KW-1133">Transmembrane helix</keyword>
<evidence type="ECO:0000256" key="3">
    <source>
        <dbReference type="ARBA" id="ARBA00022989"/>
    </source>
</evidence>
<feature type="transmembrane region" description="Helical" evidence="6">
    <location>
        <begin position="141"/>
        <end position="161"/>
    </location>
</feature>
<feature type="transmembrane region" description="Helical" evidence="6">
    <location>
        <begin position="212"/>
        <end position="231"/>
    </location>
</feature>
<feature type="transmembrane region" description="Helical" evidence="6">
    <location>
        <begin position="88"/>
        <end position="109"/>
    </location>
</feature>
<dbReference type="PRINTS" id="PR01434">
    <property type="entry name" value="NADHDHGNASE5"/>
</dbReference>
<reference evidence="9 10" key="1">
    <citation type="submission" date="2016-11" db="EMBL/GenBank/DDBJ databases">
        <authorList>
            <person name="Jaros S."/>
            <person name="Januszkiewicz K."/>
            <person name="Wedrychowicz H."/>
        </authorList>
    </citation>
    <scope>NUCLEOTIDE SEQUENCE [LARGE SCALE GENOMIC DNA]</scope>
    <source>
        <strain evidence="9 10">CGMCC 1.7049</strain>
    </source>
</reference>
<feature type="transmembrane region" description="Helical" evidence="6">
    <location>
        <begin position="514"/>
        <end position="534"/>
    </location>
</feature>
<dbReference type="GO" id="GO:0012505">
    <property type="term" value="C:endomembrane system"/>
    <property type="evidence" value="ECO:0007669"/>
    <property type="project" value="UniProtKB-SubCell"/>
</dbReference>
<feature type="transmembrane region" description="Helical" evidence="6">
    <location>
        <begin position="416"/>
        <end position="440"/>
    </location>
</feature>
<dbReference type="GO" id="GO:0008137">
    <property type="term" value="F:NADH dehydrogenase (ubiquinone) activity"/>
    <property type="evidence" value="ECO:0007669"/>
    <property type="project" value="InterPro"/>
</dbReference>
<feature type="transmembrane region" description="Helical" evidence="6">
    <location>
        <begin position="477"/>
        <end position="494"/>
    </location>
</feature>
<sequence>MISYLPLVFVFPLIGFLILAFGRGRLSENLAAIVGVGSVGLSAATTAYVGYDFLTHLPASGAYVVPLWTWMSVGTFNVEFALKLDGLSLTMLSVITGVGFLIHLFASWYMRGDDGYGRFLSYMNLFVASMLFLVLGDDLLFLYFGWEGVGLCSYLLIGFWYKDAANGAAARKAFVITRVGDTFMAIALFILYREFGTLNIDELQRLAPQAWAVGAPLATATAMLLLGGAVGKSAQLPLQTWLPDAMAGPTPVSALIHAATMVTAGVYLIARTHVLFELSPVAMQWVGGIGAVTLLLAGFTALMQTDIKKILAYSTMSQIGYMFLAEGAGAYQPAVFHLMTHAFFKALLFLSSGSVILAMHHEQDIFKMGGLYKKIPFVFACMLIGTLALTAFPFTSGYFSKDEILHQAYLTGHYELWAAGLFGAFLTAVYSFRLIFITFFGPERWRQAQAHGHGHGHDDHGHGAGEPHGAHTLDHHIPLAILLVLAVVGGYIHLPLSAVLPEAHIAGGDHGPAYIAHLPFVASMAGLVVSWLLFLQFPQVPAALARGAATAWIGKLWKNAWGFDWLYDALFKAPFVWAARINRNDFIDGLIGLIPAGLRGAASLATATQTGGLRWYAAVAGAGLCLLIAVVALH</sequence>
<dbReference type="InterPro" id="IPR001516">
    <property type="entry name" value="Proton_antipo_N"/>
</dbReference>
<dbReference type="Pfam" id="PF00662">
    <property type="entry name" value="Proton_antipo_N"/>
    <property type="match status" value="1"/>
</dbReference>
<dbReference type="Gene3D" id="1.20.5.2700">
    <property type="match status" value="1"/>
</dbReference>
<evidence type="ECO:0000313" key="9">
    <source>
        <dbReference type="EMBL" id="SHG43363.1"/>
    </source>
</evidence>
<feature type="transmembrane region" description="Helical" evidence="6">
    <location>
        <begin position="334"/>
        <end position="357"/>
    </location>
</feature>
<feature type="transmembrane region" description="Helical" evidence="6">
    <location>
        <begin position="613"/>
        <end position="633"/>
    </location>
</feature>
<feature type="transmembrane region" description="Helical" evidence="6">
    <location>
        <begin position="252"/>
        <end position="270"/>
    </location>
</feature>